<evidence type="ECO:0000259" key="1">
    <source>
        <dbReference type="Pfam" id="PF07727"/>
    </source>
</evidence>
<dbReference type="Pfam" id="PF07727">
    <property type="entry name" value="RVT_2"/>
    <property type="match status" value="1"/>
</dbReference>
<dbReference type="EMBL" id="CP144751">
    <property type="protein sequence ID" value="WVZ84865.1"/>
    <property type="molecule type" value="Genomic_DNA"/>
</dbReference>
<dbReference type="Pfam" id="PF25597">
    <property type="entry name" value="SH3_retrovirus"/>
    <property type="match status" value="1"/>
</dbReference>
<sequence length="747" mass="85496">MTKTLFTGISERAENLLELLHTDVCGPMSTVARNGFQYFITFTDDFSLMNFRMKYKIILAKQLNFCDQIVENGVSERRNRTLLDMVWSMMSQTDLPLYFWGYALETAAFILNRAPSKATEKTSYKIWTGKRPSLSFLKIWGSEAYVKRLTSDKLTPKSEKCIFVGYPRETKGYYFYNRNENKVLRRSESVRHKPERLMFIVNKQDDIPSFDDNEPATFHEAIESLDSEKWLEAMRSEMNSIRDNQVWNLVDLPDGVKAIENKWVFKRKFDMDGRVHIHKARLVAKGFKQIHGIDYDETFSPVVMFKSIRIILAIAAYFDYEIWQMDVKTVFLNGNLSENVYMTQPEGFVDPKNAGKVCKLQKSIYGLKQASRSWNLHFDEVIKKFGFIKNEEEPSLYKKASGSALVFLVLYVDDILLIGNDIPMLESVKASLKVRFSMKDLGKAAYILGIKIYRDRSRKLIGLSRNTYIDKVLNRFNMHESKKGFLPLSPGTNLSKTQCPMTQDERDRMSMVPYASAIGSIMYAMICTRPDISYALSVTSRYQADPGESHWTAVKNILKYLRRTKDMFLVYGGEEELSVTGYTDASFQTDKDDSRSQSRYIFRLNGGAVCWKNSKQSTVVDSIMEAESSKGGCLDKKLIIELGVIPNAESPVDLYCDNNGAIAQAKKPRSHQKSKHILRRYHLIREILNRGDIKVCKVSTDANVADPSTKPLPQAKHEAHTRAMGVDNALVKGEIESQWTGLIVLLV</sequence>
<dbReference type="InterPro" id="IPR036397">
    <property type="entry name" value="RNaseH_sf"/>
</dbReference>
<dbReference type="InterPro" id="IPR043502">
    <property type="entry name" value="DNA/RNA_pol_sf"/>
</dbReference>
<evidence type="ECO:0008006" key="5">
    <source>
        <dbReference type="Google" id="ProtNLM"/>
    </source>
</evidence>
<evidence type="ECO:0000259" key="2">
    <source>
        <dbReference type="Pfam" id="PF25597"/>
    </source>
</evidence>
<organism evidence="3 4">
    <name type="scientific">Paspalum notatum var. saurae</name>
    <dbReference type="NCBI Taxonomy" id="547442"/>
    <lineage>
        <taxon>Eukaryota</taxon>
        <taxon>Viridiplantae</taxon>
        <taxon>Streptophyta</taxon>
        <taxon>Embryophyta</taxon>
        <taxon>Tracheophyta</taxon>
        <taxon>Spermatophyta</taxon>
        <taxon>Magnoliopsida</taxon>
        <taxon>Liliopsida</taxon>
        <taxon>Poales</taxon>
        <taxon>Poaceae</taxon>
        <taxon>PACMAD clade</taxon>
        <taxon>Panicoideae</taxon>
        <taxon>Andropogonodae</taxon>
        <taxon>Paspaleae</taxon>
        <taxon>Paspalinae</taxon>
        <taxon>Paspalum</taxon>
    </lineage>
</organism>
<dbReference type="AlphaFoldDB" id="A0AAQ3X552"/>
<dbReference type="Gene3D" id="3.30.420.10">
    <property type="entry name" value="Ribonuclease H-like superfamily/Ribonuclease H"/>
    <property type="match status" value="1"/>
</dbReference>
<feature type="domain" description="Retroviral polymerase SH3-like" evidence="2">
    <location>
        <begin position="143"/>
        <end position="185"/>
    </location>
</feature>
<dbReference type="PANTHER" id="PTHR11439">
    <property type="entry name" value="GAG-POL-RELATED RETROTRANSPOSON"/>
    <property type="match status" value="1"/>
</dbReference>
<dbReference type="InterPro" id="IPR057670">
    <property type="entry name" value="SH3_retrovirus"/>
</dbReference>
<dbReference type="CDD" id="cd09272">
    <property type="entry name" value="RNase_HI_RT_Ty1"/>
    <property type="match status" value="1"/>
</dbReference>
<protein>
    <recommendedName>
        <fullName evidence="5">Reverse transcriptase Ty1/copia-type domain-containing protein</fullName>
    </recommendedName>
</protein>
<evidence type="ECO:0000313" key="4">
    <source>
        <dbReference type="Proteomes" id="UP001341281"/>
    </source>
</evidence>
<dbReference type="InterPro" id="IPR013103">
    <property type="entry name" value="RVT_2"/>
</dbReference>
<dbReference type="Proteomes" id="UP001341281">
    <property type="component" value="Chromosome 07"/>
</dbReference>
<gene>
    <name evidence="3" type="ORF">U9M48_031843</name>
</gene>
<feature type="domain" description="Reverse transcriptase Ty1/copia-type" evidence="1">
    <location>
        <begin position="244"/>
        <end position="488"/>
    </location>
</feature>
<dbReference type="PANTHER" id="PTHR11439:SF496">
    <property type="entry name" value="RNA-DIRECTED DNA POLYMERASE"/>
    <property type="match status" value="1"/>
</dbReference>
<reference evidence="3 4" key="1">
    <citation type="submission" date="2024-02" db="EMBL/GenBank/DDBJ databases">
        <title>High-quality chromosome-scale genome assembly of Pensacola bahiagrass (Paspalum notatum Flugge var. saurae).</title>
        <authorList>
            <person name="Vega J.M."/>
            <person name="Podio M."/>
            <person name="Orjuela J."/>
            <person name="Siena L.A."/>
            <person name="Pessino S.C."/>
            <person name="Combes M.C."/>
            <person name="Mariac C."/>
            <person name="Albertini E."/>
            <person name="Pupilli F."/>
            <person name="Ortiz J.P.A."/>
            <person name="Leblanc O."/>
        </authorList>
    </citation>
    <scope>NUCLEOTIDE SEQUENCE [LARGE SCALE GENOMIC DNA]</scope>
    <source>
        <strain evidence="3">R1</strain>
        <tissue evidence="3">Leaf</tissue>
    </source>
</reference>
<dbReference type="GO" id="GO:0003676">
    <property type="term" value="F:nucleic acid binding"/>
    <property type="evidence" value="ECO:0007669"/>
    <property type="project" value="InterPro"/>
</dbReference>
<name>A0AAQ3X552_PASNO</name>
<keyword evidence="4" id="KW-1185">Reference proteome</keyword>
<dbReference type="InterPro" id="IPR012337">
    <property type="entry name" value="RNaseH-like_sf"/>
</dbReference>
<evidence type="ECO:0000313" key="3">
    <source>
        <dbReference type="EMBL" id="WVZ84865.1"/>
    </source>
</evidence>
<dbReference type="SUPFAM" id="SSF53098">
    <property type="entry name" value="Ribonuclease H-like"/>
    <property type="match status" value="1"/>
</dbReference>
<accession>A0AAQ3X552</accession>
<proteinExistence type="predicted"/>
<dbReference type="SUPFAM" id="SSF56672">
    <property type="entry name" value="DNA/RNA polymerases"/>
    <property type="match status" value="1"/>
</dbReference>